<protein>
    <submittedName>
        <fullName evidence="1">Molecular chaperone Hsp90</fullName>
    </submittedName>
</protein>
<keyword evidence="2" id="KW-1185">Reference proteome</keyword>
<name>A0ABP9NJ92_9PSEU</name>
<organism evidence="1 2">
    <name type="scientific">Pseudonocardia adelaidensis</name>
    <dbReference type="NCBI Taxonomy" id="648754"/>
    <lineage>
        <taxon>Bacteria</taxon>
        <taxon>Bacillati</taxon>
        <taxon>Actinomycetota</taxon>
        <taxon>Actinomycetes</taxon>
        <taxon>Pseudonocardiales</taxon>
        <taxon>Pseudonocardiaceae</taxon>
        <taxon>Pseudonocardia</taxon>
    </lineage>
</organism>
<dbReference type="SUPFAM" id="SSF55874">
    <property type="entry name" value="ATPase domain of HSP90 chaperone/DNA topoisomerase II/histidine kinase"/>
    <property type="match status" value="1"/>
</dbReference>
<evidence type="ECO:0000313" key="2">
    <source>
        <dbReference type="Proteomes" id="UP001500804"/>
    </source>
</evidence>
<dbReference type="RefSeq" id="WP_345606054.1">
    <property type="nucleotide sequence ID" value="NZ_BAABJO010000011.1"/>
</dbReference>
<reference evidence="2" key="1">
    <citation type="journal article" date="2019" name="Int. J. Syst. Evol. Microbiol.">
        <title>The Global Catalogue of Microorganisms (GCM) 10K type strain sequencing project: providing services to taxonomists for standard genome sequencing and annotation.</title>
        <authorList>
            <consortium name="The Broad Institute Genomics Platform"/>
            <consortium name="The Broad Institute Genome Sequencing Center for Infectious Disease"/>
            <person name="Wu L."/>
            <person name="Ma J."/>
        </authorList>
    </citation>
    <scope>NUCLEOTIDE SEQUENCE [LARGE SCALE GENOMIC DNA]</scope>
    <source>
        <strain evidence="2">JCM 18302</strain>
    </source>
</reference>
<gene>
    <name evidence="1" type="ORF">GCM10023320_33790</name>
</gene>
<evidence type="ECO:0000313" key="1">
    <source>
        <dbReference type="EMBL" id="GAA5122871.1"/>
    </source>
</evidence>
<dbReference type="NCBIfam" id="NF047352">
    <property type="entry name" value="P_loop_sacsin"/>
    <property type="match status" value="1"/>
</dbReference>
<accession>A0ABP9NJ92</accession>
<comment type="caution">
    <text evidence="1">The sequence shown here is derived from an EMBL/GenBank/DDBJ whole genome shotgun (WGS) entry which is preliminary data.</text>
</comment>
<sequence length="1000" mass="103794">MDDPFGTAELRSAVLAAWADSPTRFREDANAEEDLLLGGYADAWFVELAQNAADAARAAGVPGRLRVELRDGELSIANTGAPLDGAGVAALASLRASAKRDDPGSVGRFGVGFAAVLAVSAAPRVLSTGGGVAFSAERTAAEVAAFPGPAAELARRDGPPVLRLAWPTDERPRAGYDTEVRLPLRPGADPAALLATARDGAADLLLALPGLVEVVVGEQVVTRTDGPGPGEVTIGGRRWLLARGSGRMDDAAARAEAVEQRGRRDWSVCWALQLTADGAPDALVTDVLHAPTATEERLSLPARLIATVPLEPDRRRARPGPAADAVLAGAAAAYVDLVRAVATEARLALAPEPGFPRSELDGRLRELLPDALRGAAWLPAVVGAELRPGRAEWLDVPTLDGPAAALPGLLADAGFDRLLAPVPPGTNPAVLADLGVHRMTLAELVQRLLGVEQPPEWWRSLYAALEPLADTVPGAVDELRALPVPLADGRTAAGPATVLLPPPLAPEPQQGGFAPVEPQQSHLAADRDGGVERVAALGLPGLHVAHSAAVHPLLARLGAGPADAAALLEHPALADAVERSVDDAEAGLDVRPLAEAVLALVAETGSAPGSLAALALPDAAGLPARADELMLPDAAVRPLLAADAPLDALDPEFAARVPRSALLAVGVVDGFSVVVDEEPVAPDHDLDDEERWWDGLEEPPARMVAVRDLDLVADDAWPAALSLLAADRDTRAALTAPGSYPAWWLGRHALLGGHRPAHWRLPSATDLAPLYDPPPGDGLPDEDVLAAVGVRADLRVPDTVTAADLLARLADPARTPDVALAAEAYAELADAVADGRVDPGDLELPERVRAMDGTVADVDVAMVLDRPWLAAVLPAGELATGGDPAALADLLDLPLASDVVVAEVEGNGRSVRWAELAEIVVTCHTLDAPVPDGELTVHDELWVRVRRPGSGRFRVPAWREASGRWHASDPVHALLGLISEEVNGADSSPGARRSRATQGP</sequence>
<dbReference type="InterPro" id="IPR036890">
    <property type="entry name" value="HATPase_C_sf"/>
</dbReference>
<dbReference type="Proteomes" id="UP001500804">
    <property type="component" value="Unassembled WGS sequence"/>
</dbReference>
<proteinExistence type="predicted"/>
<dbReference type="EMBL" id="BAABJO010000011">
    <property type="protein sequence ID" value="GAA5122871.1"/>
    <property type="molecule type" value="Genomic_DNA"/>
</dbReference>